<dbReference type="Proteomes" id="UP000323930">
    <property type="component" value="Unassembled WGS sequence"/>
</dbReference>
<name>A0A5D0HKD2_9FLAO</name>
<protein>
    <submittedName>
        <fullName evidence="5">Glycosyltransferase family 2 protein</fullName>
    </submittedName>
</protein>
<dbReference type="InterPro" id="IPR050834">
    <property type="entry name" value="Glycosyltransf_2"/>
</dbReference>
<keyword evidence="3 5" id="KW-0808">Transferase</keyword>
<sequence>MNRLAVILPTYNSVHFLGESISAILDQSFKEFELFVIDDCSTDSTEQFVKNIDDNRVKYIRNSKNLGLAATLNKGLKLLVNQYEYIARMDADDWCYSNRFEKQISFLDSNTNIALCGTQGYWLKDLNVMNNPSPWVYPTDSLEIKYNLLFSACFGHSSVVFRSSFLRENKMWYSESIDTCEDWDLWTRIIKLGEVVNLPDFLMKYRIVENSNHRAQENREKHLRERSKVIAKYWQSFNISINSNFIYDTYYNSASISKKKLKENILTLIKMFNVLNVHAAKELSKDELKILEYRCLRSILRTWVNSGITKSSLSVWLLVLNNVHFSDKIKILKSIIK</sequence>
<keyword evidence="2" id="KW-0328">Glycosyltransferase</keyword>
<evidence type="ECO:0000259" key="4">
    <source>
        <dbReference type="Pfam" id="PF00535"/>
    </source>
</evidence>
<dbReference type="OrthoDB" id="9815829at2"/>
<accession>A0A5D0HKD2</accession>
<evidence type="ECO:0000256" key="1">
    <source>
        <dbReference type="ARBA" id="ARBA00006739"/>
    </source>
</evidence>
<proteinExistence type="inferred from homology"/>
<dbReference type="AlphaFoldDB" id="A0A5D0HKD2"/>
<evidence type="ECO:0000256" key="2">
    <source>
        <dbReference type="ARBA" id="ARBA00022676"/>
    </source>
</evidence>
<gene>
    <name evidence="5" type="ORF">FUA24_17705</name>
</gene>
<dbReference type="GO" id="GO:0016757">
    <property type="term" value="F:glycosyltransferase activity"/>
    <property type="evidence" value="ECO:0007669"/>
    <property type="project" value="UniProtKB-KW"/>
</dbReference>
<comment type="caution">
    <text evidence="5">The sequence shown here is derived from an EMBL/GenBank/DDBJ whole genome shotgun (WGS) entry which is preliminary data.</text>
</comment>
<keyword evidence="6" id="KW-1185">Reference proteome</keyword>
<dbReference type="CDD" id="cd00761">
    <property type="entry name" value="Glyco_tranf_GTA_type"/>
    <property type="match status" value="1"/>
</dbReference>
<dbReference type="InterPro" id="IPR029044">
    <property type="entry name" value="Nucleotide-diphossugar_trans"/>
</dbReference>
<feature type="domain" description="Glycosyltransferase 2-like" evidence="4">
    <location>
        <begin position="6"/>
        <end position="165"/>
    </location>
</feature>
<evidence type="ECO:0000256" key="3">
    <source>
        <dbReference type="ARBA" id="ARBA00022679"/>
    </source>
</evidence>
<evidence type="ECO:0000313" key="5">
    <source>
        <dbReference type="EMBL" id="TYA71420.1"/>
    </source>
</evidence>
<dbReference type="SUPFAM" id="SSF53448">
    <property type="entry name" value="Nucleotide-diphospho-sugar transferases"/>
    <property type="match status" value="1"/>
</dbReference>
<organism evidence="5 6">
    <name type="scientific">Seonamhaeicola marinus</name>
    <dbReference type="NCBI Taxonomy" id="1912246"/>
    <lineage>
        <taxon>Bacteria</taxon>
        <taxon>Pseudomonadati</taxon>
        <taxon>Bacteroidota</taxon>
        <taxon>Flavobacteriia</taxon>
        <taxon>Flavobacteriales</taxon>
        <taxon>Flavobacteriaceae</taxon>
    </lineage>
</organism>
<dbReference type="Gene3D" id="3.90.550.10">
    <property type="entry name" value="Spore Coat Polysaccharide Biosynthesis Protein SpsA, Chain A"/>
    <property type="match status" value="1"/>
</dbReference>
<dbReference type="PANTHER" id="PTHR43685:SF5">
    <property type="entry name" value="GLYCOSYLTRANSFERASE EPSE-RELATED"/>
    <property type="match status" value="1"/>
</dbReference>
<dbReference type="RefSeq" id="WP_148544405.1">
    <property type="nucleotide sequence ID" value="NZ_VSDQ01000718.1"/>
</dbReference>
<dbReference type="PANTHER" id="PTHR43685">
    <property type="entry name" value="GLYCOSYLTRANSFERASE"/>
    <property type="match status" value="1"/>
</dbReference>
<dbReference type="EMBL" id="VSDQ01000718">
    <property type="protein sequence ID" value="TYA71420.1"/>
    <property type="molecule type" value="Genomic_DNA"/>
</dbReference>
<evidence type="ECO:0000313" key="6">
    <source>
        <dbReference type="Proteomes" id="UP000323930"/>
    </source>
</evidence>
<reference evidence="5 6" key="1">
    <citation type="submission" date="2019-08" db="EMBL/GenBank/DDBJ databases">
        <title>Seonamhaeicola sediminis sp. nov., isolated from marine sediment.</title>
        <authorList>
            <person name="Cao W.R."/>
        </authorList>
    </citation>
    <scope>NUCLEOTIDE SEQUENCE [LARGE SCALE GENOMIC DNA]</scope>
    <source>
        <strain evidence="5 6">B011</strain>
    </source>
</reference>
<dbReference type="InterPro" id="IPR001173">
    <property type="entry name" value="Glyco_trans_2-like"/>
</dbReference>
<comment type="similarity">
    <text evidence="1">Belongs to the glycosyltransferase 2 family.</text>
</comment>
<dbReference type="Pfam" id="PF00535">
    <property type="entry name" value="Glycos_transf_2"/>
    <property type="match status" value="1"/>
</dbReference>